<evidence type="ECO:0000256" key="2">
    <source>
        <dbReference type="ARBA" id="ARBA00022448"/>
    </source>
</evidence>
<keyword evidence="3 7" id="KW-1134">Transmembrane beta strand</keyword>
<evidence type="ECO:0000259" key="9">
    <source>
        <dbReference type="Pfam" id="PF07715"/>
    </source>
</evidence>
<evidence type="ECO:0000256" key="4">
    <source>
        <dbReference type="ARBA" id="ARBA00022692"/>
    </source>
</evidence>
<dbReference type="EMBL" id="CP041637">
    <property type="protein sequence ID" value="QDO93295.1"/>
    <property type="molecule type" value="Genomic_DNA"/>
</dbReference>
<keyword evidence="8" id="KW-0732">Signal</keyword>
<dbReference type="Pfam" id="PF13715">
    <property type="entry name" value="CarbopepD_reg_2"/>
    <property type="match status" value="1"/>
</dbReference>
<evidence type="ECO:0000313" key="11">
    <source>
        <dbReference type="Proteomes" id="UP000319209"/>
    </source>
</evidence>
<dbReference type="AlphaFoldDB" id="A0A516GP51"/>
<dbReference type="PANTHER" id="PTHR30069">
    <property type="entry name" value="TONB-DEPENDENT OUTER MEMBRANE RECEPTOR"/>
    <property type="match status" value="1"/>
</dbReference>
<feature type="chain" id="PRO_5022143439" evidence="8">
    <location>
        <begin position="19"/>
        <end position="742"/>
    </location>
</feature>
<keyword evidence="5 7" id="KW-0472">Membrane</keyword>
<reference evidence="10 11" key="1">
    <citation type="submission" date="2019-07" db="EMBL/GenBank/DDBJ databases">
        <title>Genome sequencing for Formosa sp. PS13.</title>
        <authorList>
            <person name="Park S.-J."/>
        </authorList>
    </citation>
    <scope>NUCLEOTIDE SEQUENCE [LARGE SCALE GENOMIC DNA]</scope>
    <source>
        <strain evidence="10 11">PS13</strain>
    </source>
</reference>
<keyword evidence="2 7" id="KW-0813">Transport</keyword>
<evidence type="ECO:0000256" key="7">
    <source>
        <dbReference type="PROSITE-ProRule" id="PRU01360"/>
    </source>
</evidence>
<dbReference type="OrthoDB" id="99480at2"/>
<dbReference type="Gene3D" id="2.40.170.20">
    <property type="entry name" value="TonB-dependent receptor, beta-barrel domain"/>
    <property type="match status" value="1"/>
</dbReference>
<feature type="signal peptide" evidence="8">
    <location>
        <begin position="1"/>
        <end position="18"/>
    </location>
</feature>
<dbReference type="GO" id="GO:0015344">
    <property type="term" value="F:siderophore uptake transmembrane transporter activity"/>
    <property type="evidence" value="ECO:0007669"/>
    <property type="project" value="TreeGrafter"/>
</dbReference>
<sequence>MKHYLTACTLLLTSLIYAQQITGYIVSSENKPVEEVSIFNKTTETHTHSTQTGAFTLSKTNINDTLYISRLGYEPKTIRITASDIQKPITIALTAANISLDQVMLVAELDALSKFVNIDVQKDPVKSSQEILRKVPGLIIGQHAGGGKAEQIFLRGFDIDHGTDINLTVDGLPVNMVSHAHGQGYSDLHFVIPETIDNINFGKGPYYADKGNFTTAGYVNLGLKKTLDNNYVSVEAGQFNTNRIMGMFNVLNNDKSNAYIASELSLTDGPFDSPQNFSRFNVLGRYNYKLAGDQELTFTASHFQSKWDASGQIPQRAVDNGSIDRFGSIDDTEGGETSRTNLLINHVKVIDDNQSFKTSAYVSQYNFELYSNFTFFLDDPVNGDQIKQFENRVTTGANTVYEHRNIELGAHTLFKYQAGIGFRYDNVDDVELSHTLNRKTVLEYKSLGDVDEVNTYAFLNTEFKTGKWKFNPSARLDYFKFQYEDQLSETYSDEAETKVRVSPKLNTIYSLNKNTQLFLKAGMGFHSNDTRVVIANNGESILPAAYGADLGTIFKPTNRLAINASLWYLFLEQEFVYVGDAAIVEPSGKTERLGIDFGARYQALDWLYLFADINYSHGRSIDDPDGENYIPLAPDFTSVGGLSIENLGRFSGGINYRYVDDRPANEDNSIVAEGYFVSDLNINYTWKNWTYSIIIENLFDTEWNETQFATESRLFDEPESVEEIHFTPGTPFYIRGKIALTF</sequence>
<evidence type="ECO:0000256" key="5">
    <source>
        <dbReference type="ARBA" id="ARBA00023136"/>
    </source>
</evidence>
<organism evidence="10 11">
    <name type="scientific">Formosa sediminum</name>
    <dbReference type="NCBI Taxonomy" id="2594004"/>
    <lineage>
        <taxon>Bacteria</taxon>
        <taxon>Pseudomonadati</taxon>
        <taxon>Bacteroidota</taxon>
        <taxon>Flavobacteriia</taxon>
        <taxon>Flavobacteriales</taxon>
        <taxon>Flavobacteriaceae</taxon>
        <taxon>Formosa</taxon>
    </lineage>
</organism>
<keyword evidence="10" id="KW-0675">Receptor</keyword>
<dbReference type="Pfam" id="PF07715">
    <property type="entry name" value="Plug"/>
    <property type="match status" value="1"/>
</dbReference>
<dbReference type="SUPFAM" id="SSF49464">
    <property type="entry name" value="Carboxypeptidase regulatory domain-like"/>
    <property type="match status" value="1"/>
</dbReference>
<accession>A0A516GP51</accession>
<comment type="similarity">
    <text evidence="7">Belongs to the TonB-dependent receptor family.</text>
</comment>
<protein>
    <submittedName>
        <fullName evidence="10">TonB-dependent receptor</fullName>
    </submittedName>
</protein>
<dbReference type="InterPro" id="IPR039426">
    <property type="entry name" value="TonB-dep_rcpt-like"/>
</dbReference>
<gene>
    <name evidence="10" type="ORF">FNB79_04675</name>
</gene>
<evidence type="ECO:0000256" key="6">
    <source>
        <dbReference type="ARBA" id="ARBA00023237"/>
    </source>
</evidence>
<dbReference type="PROSITE" id="PS52016">
    <property type="entry name" value="TONB_DEPENDENT_REC_3"/>
    <property type="match status" value="1"/>
</dbReference>
<proteinExistence type="inferred from homology"/>
<evidence type="ECO:0000256" key="1">
    <source>
        <dbReference type="ARBA" id="ARBA00004571"/>
    </source>
</evidence>
<evidence type="ECO:0000313" key="10">
    <source>
        <dbReference type="EMBL" id="QDO93295.1"/>
    </source>
</evidence>
<dbReference type="InterPro" id="IPR012910">
    <property type="entry name" value="Plug_dom"/>
</dbReference>
<dbReference type="GO" id="GO:0044718">
    <property type="term" value="P:siderophore transmembrane transport"/>
    <property type="evidence" value="ECO:0007669"/>
    <property type="project" value="TreeGrafter"/>
</dbReference>
<dbReference type="GO" id="GO:0009279">
    <property type="term" value="C:cell outer membrane"/>
    <property type="evidence" value="ECO:0007669"/>
    <property type="project" value="UniProtKB-SubCell"/>
</dbReference>
<name>A0A516GP51_9FLAO</name>
<evidence type="ECO:0000256" key="8">
    <source>
        <dbReference type="SAM" id="SignalP"/>
    </source>
</evidence>
<dbReference type="PANTHER" id="PTHR30069:SF36">
    <property type="entry name" value="BLL6948 PROTEIN"/>
    <property type="match status" value="1"/>
</dbReference>
<dbReference type="Proteomes" id="UP000319209">
    <property type="component" value="Chromosome"/>
</dbReference>
<keyword evidence="11" id="KW-1185">Reference proteome</keyword>
<comment type="subcellular location">
    <subcellularLocation>
        <location evidence="1 7">Cell outer membrane</location>
        <topology evidence="1 7">Multi-pass membrane protein</topology>
    </subcellularLocation>
</comment>
<keyword evidence="4 7" id="KW-0812">Transmembrane</keyword>
<dbReference type="InterPro" id="IPR037066">
    <property type="entry name" value="Plug_dom_sf"/>
</dbReference>
<dbReference type="InterPro" id="IPR036942">
    <property type="entry name" value="Beta-barrel_TonB_sf"/>
</dbReference>
<dbReference type="KEGG" id="fop:FNB79_04675"/>
<feature type="domain" description="TonB-dependent receptor plug" evidence="9">
    <location>
        <begin position="119"/>
        <end position="217"/>
    </location>
</feature>
<dbReference type="InterPro" id="IPR008969">
    <property type="entry name" value="CarboxyPept-like_regulatory"/>
</dbReference>
<keyword evidence="6 7" id="KW-0998">Cell outer membrane</keyword>
<dbReference type="SUPFAM" id="SSF56935">
    <property type="entry name" value="Porins"/>
    <property type="match status" value="1"/>
</dbReference>
<dbReference type="Gene3D" id="2.170.130.10">
    <property type="entry name" value="TonB-dependent receptor, plug domain"/>
    <property type="match status" value="1"/>
</dbReference>
<dbReference type="RefSeq" id="WP_143380199.1">
    <property type="nucleotide sequence ID" value="NZ_CP041637.1"/>
</dbReference>
<evidence type="ECO:0000256" key="3">
    <source>
        <dbReference type="ARBA" id="ARBA00022452"/>
    </source>
</evidence>